<keyword evidence="1 3" id="KW-0489">Methyltransferase</keyword>
<keyword evidence="2" id="KW-0808">Transferase</keyword>
<dbReference type="InterPro" id="IPR038375">
    <property type="entry name" value="NDUFAF7_sf"/>
</dbReference>
<dbReference type="PANTHER" id="PTHR12049:SF7">
    <property type="entry name" value="PROTEIN ARGININE METHYLTRANSFERASE NDUFAF7, MITOCHONDRIAL"/>
    <property type="match status" value="1"/>
</dbReference>
<proteinExistence type="predicted"/>
<dbReference type="InterPro" id="IPR029063">
    <property type="entry name" value="SAM-dependent_MTases_sf"/>
</dbReference>
<sequence length="354" mass="37567">MTELAQILMRRIAAAGPMTLADYMAECLLHPDHGYYATRDPFGAGGDFTTAPEISQMFGEVMGLCLAQAWVDQGSPAPFTLAEPGPGRGTLMADVLRATRAVPGFHAAAQVVLIEASPTLRGLQRRTLGDHPVRWADSIEALPEAPLFLIANEFFDALPIRQFTRHAQGWAETVVGLAEGRLMLGRTPPAPIAALEHRLADTHPGEIVELCPAALPIMARIGGLIARHGGAALIVDYGGWQSRGDTFQAVQDHRPTDPLAAPGAADLTAHVDFAALARAAAPARASAMIEQGALLRRLGIDQRAARLAAALSGDALTSHRAAHRRLTDRAEMGSLFKALAIHPPHLPPPPGFDA</sequence>
<dbReference type="Pfam" id="PF02636">
    <property type="entry name" value="Methyltransf_28"/>
    <property type="match status" value="1"/>
</dbReference>
<keyword evidence="4" id="KW-1185">Reference proteome</keyword>
<accession>A0ABW9Y2I3</accession>
<dbReference type="EMBL" id="JAAATW010000001">
    <property type="protein sequence ID" value="NBE06706.1"/>
    <property type="molecule type" value="Genomic_DNA"/>
</dbReference>
<dbReference type="PANTHER" id="PTHR12049">
    <property type="entry name" value="PROTEIN ARGININE METHYLTRANSFERASE NDUFAF7, MITOCHONDRIAL"/>
    <property type="match status" value="1"/>
</dbReference>
<dbReference type="GO" id="GO:0032259">
    <property type="term" value="P:methylation"/>
    <property type="evidence" value="ECO:0007669"/>
    <property type="project" value="UniProtKB-KW"/>
</dbReference>
<protein>
    <submittedName>
        <fullName evidence="3">Class I SAM-dependent methyltransferase</fullName>
    </submittedName>
</protein>
<name>A0ABW9Y2I3_9RHOB</name>
<dbReference type="SUPFAM" id="SSF53335">
    <property type="entry name" value="S-adenosyl-L-methionine-dependent methyltransferases"/>
    <property type="match status" value="1"/>
</dbReference>
<comment type="caution">
    <text evidence="3">The sequence shown here is derived from an EMBL/GenBank/DDBJ whole genome shotgun (WGS) entry which is preliminary data.</text>
</comment>
<dbReference type="InterPro" id="IPR003788">
    <property type="entry name" value="NDUFAF7"/>
</dbReference>
<dbReference type="Gene3D" id="3.40.50.12710">
    <property type="match status" value="1"/>
</dbReference>
<dbReference type="GO" id="GO:0008168">
    <property type="term" value="F:methyltransferase activity"/>
    <property type="evidence" value="ECO:0007669"/>
    <property type="project" value="UniProtKB-KW"/>
</dbReference>
<organism evidence="3 4">
    <name type="scientific">Paragemmobacter ruber</name>
    <dbReference type="NCBI Taxonomy" id="1985673"/>
    <lineage>
        <taxon>Bacteria</taxon>
        <taxon>Pseudomonadati</taxon>
        <taxon>Pseudomonadota</taxon>
        <taxon>Alphaproteobacteria</taxon>
        <taxon>Rhodobacterales</taxon>
        <taxon>Paracoccaceae</taxon>
        <taxon>Paragemmobacter</taxon>
    </lineage>
</organism>
<evidence type="ECO:0000256" key="2">
    <source>
        <dbReference type="ARBA" id="ARBA00022679"/>
    </source>
</evidence>
<evidence type="ECO:0000313" key="4">
    <source>
        <dbReference type="Proteomes" id="UP001517376"/>
    </source>
</evidence>
<evidence type="ECO:0000256" key="1">
    <source>
        <dbReference type="ARBA" id="ARBA00022603"/>
    </source>
</evidence>
<gene>
    <name evidence="3" type="ORF">GU920_04120</name>
</gene>
<dbReference type="RefSeq" id="WP_161765681.1">
    <property type="nucleotide sequence ID" value="NZ_JAAATW010000001.1"/>
</dbReference>
<dbReference type="Proteomes" id="UP001517376">
    <property type="component" value="Unassembled WGS sequence"/>
</dbReference>
<reference evidence="4" key="1">
    <citation type="submission" date="2020-01" db="EMBL/GenBank/DDBJ databases">
        <title>Sphingomonas sp. strain CSW-10.</title>
        <authorList>
            <person name="Chen W.-M."/>
        </authorList>
    </citation>
    <scope>NUCLEOTIDE SEQUENCE [LARGE SCALE GENOMIC DNA]</scope>
    <source>
        <strain evidence="4">CCP-1</strain>
    </source>
</reference>
<evidence type="ECO:0000313" key="3">
    <source>
        <dbReference type="EMBL" id="NBE06706.1"/>
    </source>
</evidence>